<dbReference type="Pfam" id="PF01432">
    <property type="entry name" value="Peptidase_M3"/>
    <property type="match status" value="1"/>
</dbReference>
<protein>
    <submittedName>
        <fullName evidence="9">M3 family peptidase</fullName>
    </submittedName>
</protein>
<dbReference type="Proteomes" id="UP000460157">
    <property type="component" value="Unassembled WGS sequence"/>
</dbReference>
<organism evidence="9 10">
    <name type="scientific">Nesterenkonia alkaliphila</name>
    <dbReference type="NCBI Taxonomy" id="1463631"/>
    <lineage>
        <taxon>Bacteria</taxon>
        <taxon>Bacillati</taxon>
        <taxon>Actinomycetota</taxon>
        <taxon>Actinomycetes</taxon>
        <taxon>Micrococcales</taxon>
        <taxon>Micrococcaceae</taxon>
        <taxon>Nesterenkonia</taxon>
    </lineage>
</organism>
<comment type="caution">
    <text evidence="9">The sequence shown here is derived from an EMBL/GenBank/DDBJ whole genome shotgun (WGS) entry which is preliminary data.</text>
</comment>
<keyword evidence="2 7" id="KW-0645">Protease</keyword>
<keyword evidence="10" id="KW-1185">Reference proteome</keyword>
<evidence type="ECO:0000256" key="3">
    <source>
        <dbReference type="ARBA" id="ARBA00022723"/>
    </source>
</evidence>
<evidence type="ECO:0000256" key="6">
    <source>
        <dbReference type="ARBA" id="ARBA00023049"/>
    </source>
</evidence>
<dbReference type="GO" id="GO:0046872">
    <property type="term" value="F:metal ion binding"/>
    <property type="evidence" value="ECO:0007669"/>
    <property type="project" value="UniProtKB-UniRule"/>
</dbReference>
<evidence type="ECO:0000313" key="10">
    <source>
        <dbReference type="Proteomes" id="UP000460157"/>
    </source>
</evidence>
<dbReference type="InterPro" id="IPR045090">
    <property type="entry name" value="Pept_M3A_M3B"/>
</dbReference>
<proteinExistence type="inferred from homology"/>
<evidence type="ECO:0000256" key="2">
    <source>
        <dbReference type="ARBA" id="ARBA00022670"/>
    </source>
</evidence>
<dbReference type="PANTHER" id="PTHR43660:SF1">
    <property type="entry name" value="DIPEPTIDYL CARBOXYPEPTIDASE"/>
    <property type="match status" value="1"/>
</dbReference>
<evidence type="ECO:0000256" key="7">
    <source>
        <dbReference type="RuleBase" id="RU003435"/>
    </source>
</evidence>
<evidence type="ECO:0000313" key="9">
    <source>
        <dbReference type="EMBL" id="MVT27533.1"/>
    </source>
</evidence>
<keyword evidence="6 7" id="KW-0482">Metalloprotease</keyword>
<gene>
    <name evidence="9" type="ORF">GNZ21_14430</name>
</gene>
<evidence type="ECO:0000256" key="5">
    <source>
        <dbReference type="ARBA" id="ARBA00022833"/>
    </source>
</evidence>
<dbReference type="PANTHER" id="PTHR43660">
    <property type="entry name" value="DIPEPTIDYL CARBOXYPEPTIDASE"/>
    <property type="match status" value="1"/>
</dbReference>
<dbReference type="GO" id="GO:0004222">
    <property type="term" value="F:metalloendopeptidase activity"/>
    <property type="evidence" value="ECO:0007669"/>
    <property type="project" value="InterPro"/>
</dbReference>
<comment type="cofactor">
    <cofactor evidence="7">
        <name>Zn(2+)</name>
        <dbReference type="ChEBI" id="CHEBI:29105"/>
    </cofactor>
    <text evidence="7">Binds 1 zinc ion.</text>
</comment>
<dbReference type="InterPro" id="IPR024077">
    <property type="entry name" value="Neurolysin/TOP_dom2"/>
</dbReference>
<dbReference type="EMBL" id="WRPM01000101">
    <property type="protein sequence ID" value="MVT27533.1"/>
    <property type="molecule type" value="Genomic_DNA"/>
</dbReference>
<evidence type="ECO:0000256" key="1">
    <source>
        <dbReference type="ARBA" id="ARBA00006040"/>
    </source>
</evidence>
<dbReference type="InterPro" id="IPR001567">
    <property type="entry name" value="Pept_M3A_M3B_dom"/>
</dbReference>
<evidence type="ECO:0000259" key="8">
    <source>
        <dbReference type="Pfam" id="PF01432"/>
    </source>
</evidence>
<dbReference type="OrthoDB" id="9773538at2"/>
<accession>A0A7K1UM50</accession>
<name>A0A7K1UM50_9MICC</name>
<dbReference type="GO" id="GO:0006508">
    <property type="term" value="P:proteolysis"/>
    <property type="evidence" value="ECO:0007669"/>
    <property type="project" value="UniProtKB-KW"/>
</dbReference>
<dbReference type="RefSeq" id="WP_157325552.1">
    <property type="nucleotide sequence ID" value="NZ_BMFX01000003.1"/>
</dbReference>
<keyword evidence="3 7" id="KW-0479">Metal-binding</keyword>
<sequence length="676" mass="72485">MADSPVVDTPWTRTLDYDYPDMTTVDDDAAWAPARQAALAAQRERVAEIAGNPEPATVENMLHAYALSGAELDRLTRAFGVAAAADGTEARQQVRAEAAPQIAAHTDWITLHPGLFSRFRQLQERIGAGEVTATPEQQWFLEQLILKARVAGAGLDGSGQAELKELNQQLAGLETAYSQLQVREATEAAVLVKSAQELAGLSESRIASARAAAEAAGHASGYLLTLTMPVQQGLLGSLENRQTRRALHTASVTRGSLADDLGRTTRQIGAQIAVLRAKKAQLLGYENFLESVLPLRTAPSRRAVESMLGKLAAGAAERAATEAERIAEHLGFTPEPWDLSYGIEQVRKRLPAGSGAGEITVAEGLRRIFDAAHRAYGITVVEREDLPGYVPGARSFEVFDGPAGEPGTGLGLFLLDLYTRPTKSGGAWMNGFSVPSTLAGTKAVVTNNLNVAAPAPGQEPVLTQGEQKTLFHEFGHALHALLAQAEFPQLSGTAVPRDNVEFPSQVNEVFQELYRNPTPPGAVPSENALWGKGCSTAEHVAAVVIDLAWHTLSPEQAEAAAQDPAGFEAQVLADWGLDLPLVPPRYHGGFFKHIFASAGYAAGYYSYLWAEVLAAHSSEWFRVVLDDEAALASRGAHFRTELLARGNTRDPLDSFRAALGTDPDPQHLMRSLGLQN</sequence>
<feature type="domain" description="Peptidase M3A/M3B catalytic" evidence="8">
    <location>
        <begin position="237"/>
        <end position="673"/>
    </location>
</feature>
<dbReference type="Gene3D" id="1.10.1370.10">
    <property type="entry name" value="Neurolysin, domain 3"/>
    <property type="match status" value="2"/>
</dbReference>
<evidence type="ECO:0000256" key="4">
    <source>
        <dbReference type="ARBA" id="ARBA00022801"/>
    </source>
</evidence>
<dbReference type="SUPFAM" id="SSF55486">
    <property type="entry name" value="Metalloproteases ('zincins'), catalytic domain"/>
    <property type="match status" value="1"/>
</dbReference>
<keyword evidence="4 7" id="KW-0378">Hydrolase</keyword>
<dbReference type="AlphaFoldDB" id="A0A7K1UM50"/>
<reference evidence="9 10" key="1">
    <citation type="submission" date="2019-12" db="EMBL/GenBank/DDBJ databases">
        <title>Nesterenkonia muleiensis sp. nov., a novel actinobacterium isolated from sap of Populus euphratica.</title>
        <authorList>
            <person name="Wang R."/>
        </authorList>
    </citation>
    <scope>NUCLEOTIDE SEQUENCE [LARGE SCALE GENOMIC DNA]</scope>
    <source>
        <strain evidence="9 10">F10</strain>
    </source>
</reference>
<dbReference type="Gene3D" id="1.10.1370.40">
    <property type="match status" value="1"/>
</dbReference>
<keyword evidence="5 7" id="KW-0862">Zinc</keyword>
<comment type="similarity">
    <text evidence="1 7">Belongs to the peptidase M3 family.</text>
</comment>